<dbReference type="Proteomes" id="UP001501169">
    <property type="component" value="Unassembled WGS sequence"/>
</dbReference>
<dbReference type="InterPro" id="IPR050595">
    <property type="entry name" value="Bact_response_regulator"/>
</dbReference>
<dbReference type="InterPro" id="IPR011006">
    <property type="entry name" value="CheY-like_superfamily"/>
</dbReference>
<organism evidence="4 5">
    <name type="scientific">Rheinheimera aquimaris</name>
    <dbReference type="NCBI Taxonomy" id="412437"/>
    <lineage>
        <taxon>Bacteria</taxon>
        <taxon>Pseudomonadati</taxon>
        <taxon>Pseudomonadota</taxon>
        <taxon>Gammaproteobacteria</taxon>
        <taxon>Chromatiales</taxon>
        <taxon>Chromatiaceae</taxon>
        <taxon>Rheinheimera</taxon>
    </lineage>
</organism>
<keyword evidence="5" id="KW-1185">Reference proteome</keyword>
<accession>A0ABN1E161</accession>
<evidence type="ECO:0000256" key="1">
    <source>
        <dbReference type="ARBA" id="ARBA00022553"/>
    </source>
</evidence>
<dbReference type="InterPro" id="IPR001789">
    <property type="entry name" value="Sig_transdc_resp-reg_receiver"/>
</dbReference>
<feature type="modified residue" description="4-aspartylphosphate" evidence="2">
    <location>
        <position position="63"/>
    </location>
</feature>
<feature type="domain" description="Response regulatory" evidence="3">
    <location>
        <begin position="5"/>
        <end position="128"/>
    </location>
</feature>
<proteinExistence type="predicted"/>
<dbReference type="RefSeq" id="WP_226767652.1">
    <property type="nucleotide sequence ID" value="NZ_BAAAEO010000004.1"/>
</dbReference>
<keyword evidence="1 2" id="KW-0597">Phosphoprotein</keyword>
<name>A0ABN1E161_9GAMM</name>
<evidence type="ECO:0000256" key="2">
    <source>
        <dbReference type="PROSITE-ProRule" id="PRU00169"/>
    </source>
</evidence>
<dbReference type="PANTHER" id="PTHR44591">
    <property type="entry name" value="STRESS RESPONSE REGULATOR PROTEIN 1"/>
    <property type="match status" value="1"/>
</dbReference>
<evidence type="ECO:0000313" key="5">
    <source>
        <dbReference type="Proteomes" id="UP001501169"/>
    </source>
</evidence>
<evidence type="ECO:0000313" key="4">
    <source>
        <dbReference type="EMBL" id="GAA0556912.1"/>
    </source>
</evidence>
<comment type="caution">
    <text evidence="4">The sequence shown here is derived from an EMBL/GenBank/DDBJ whole genome shotgun (WGS) entry which is preliminary data.</text>
</comment>
<dbReference type="PANTHER" id="PTHR44591:SF18">
    <property type="entry name" value="REGULATORY PROTEIN"/>
    <property type="match status" value="1"/>
</dbReference>
<evidence type="ECO:0000259" key="3">
    <source>
        <dbReference type="PROSITE" id="PS50110"/>
    </source>
</evidence>
<dbReference type="SUPFAM" id="SSF52172">
    <property type="entry name" value="CheY-like"/>
    <property type="match status" value="1"/>
</dbReference>
<sequence>MREPKILLVDDVDYSRQLLRNNIMALTSSKLLKHTTFSFFNAHNASSALTIFNVQPPDLVFLDIELPDSSGLELLKKFKQERPECFVAMISGFSTLENVQQSIAAGAATFIVKPFSGDKILSAMRLFEKRTQPQPVQLNTV</sequence>
<protein>
    <submittedName>
        <fullName evidence="4">Response regulator</fullName>
    </submittedName>
</protein>
<dbReference type="PROSITE" id="PS50110">
    <property type="entry name" value="RESPONSE_REGULATORY"/>
    <property type="match status" value="1"/>
</dbReference>
<dbReference type="Pfam" id="PF00072">
    <property type="entry name" value="Response_reg"/>
    <property type="match status" value="1"/>
</dbReference>
<dbReference type="Gene3D" id="3.40.50.2300">
    <property type="match status" value="1"/>
</dbReference>
<dbReference type="SMART" id="SM00448">
    <property type="entry name" value="REC"/>
    <property type="match status" value="1"/>
</dbReference>
<dbReference type="EMBL" id="BAAAEO010000004">
    <property type="protein sequence ID" value="GAA0556912.1"/>
    <property type="molecule type" value="Genomic_DNA"/>
</dbReference>
<reference evidence="4 5" key="1">
    <citation type="journal article" date="2019" name="Int. J. Syst. Evol. Microbiol.">
        <title>The Global Catalogue of Microorganisms (GCM) 10K type strain sequencing project: providing services to taxonomists for standard genome sequencing and annotation.</title>
        <authorList>
            <consortium name="The Broad Institute Genomics Platform"/>
            <consortium name="The Broad Institute Genome Sequencing Center for Infectious Disease"/>
            <person name="Wu L."/>
            <person name="Ma J."/>
        </authorList>
    </citation>
    <scope>NUCLEOTIDE SEQUENCE [LARGE SCALE GENOMIC DNA]</scope>
    <source>
        <strain evidence="4 5">JCM 14331</strain>
    </source>
</reference>
<gene>
    <name evidence="4" type="ORF">GCM10009098_26000</name>
</gene>